<gene>
    <name evidence="1" type="ORF">P775_06410</name>
</gene>
<dbReference type="EMBL" id="AWWI01000048">
    <property type="protein sequence ID" value="PIL20997.1"/>
    <property type="molecule type" value="Genomic_DNA"/>
</dbReference>
<reference evidence="1 2" key="1">
    <citation type="submission" date="2013-09" db="EMBL/GenBank/DDBJ databases">
        <title>Genome sequencing of Phaeobacter antarcticus sp. nov. SM1211.</title>
        <authorList>
            <person name="Zhang X.-Y."/>
            <person name="Liu C."/>
            <person name="Chen X.-L."/>
            <person name="Xie B.-B."/>
            <person name="Qin Q.-L."/>
            <person name="Rong J.-C."/>
            <person name="Zhang Y.-Z."/>
        </authorList>
    </citation>
    <scope>NUCLEOTIDE SEQUENCE [LARGE SCALE GENOMIC DNA]</scope>
    <source>
        <strain evidence="1 2">SM1211</strain>
    </source>
</reference>
<protein>
    <submittedName>
        <fullName evidence="1">Uncharacterized protein</fullName>
    </submittedName>
</protein>
<proteinExistence type="predicted"/>
<dbReference type="AlphaFoldDB" id="A0A2G8RHE6"/>
<keyword evidence="2" id="KW-1185">Reference proteome</keyword>
<sequence>MSVKGHPVYRRKLFNFFKKVEHHQTAMTGRERAGILLRAIREFRRRTRTKVAGGFGDTPLGRKGTVAVLRAVLRLRYMSLLHLAPASNDTSLMLMLDPVTLHSKAAGIVAALEQHGMPKARILESRPMGRFRRLVQNVVAVVVALRTMPWRRHLSEEDLLLVIACLFHARRLADATSVTVHIGDRSPRRIAMAAGAALAGRASLYWQNGYHDRVIPDLGYKNAAVLNTAGAAAFAGRATQVWVLDPSEQSVLRLPERIRRLGIATNAFADAEIDLLRDRVIASVPDAEVALRLHPRIENFDATRVPGWDVRSRGESLQVFARSCDVVICGNTAAQIEILMAGTPVIHVAGLDPHGFDLYGYTARGISFGVEALPSGGLEESLRAFYAKSGWAERLQSEITPPSVSMRPLRDYITALVTAPPPGD</sequence>
<evidence type="ECO:0000313" key="1">
    <source>
        <dbReference type="EMBL" id="PIL20997.1"/>
    </source>
</evidence>
<comment type="caution">
    <text evidence="1">The sequence shown here is derived from an EMBL/GenBank/DDBJ whole genome shotgun (WGS) entry which is preliminary data.</text>
</comment>
<accession>A0A2G8RHE6</accession>
<evidence type="ECO:0000313" key="2">
    <source>
        <dbReference type="Proteomes" id="UP000231259"/>
    </source>
</evidence>
<organism evidence="1 2">
    <name type="scientific">Puniceibacterium antarcticum</name>
    <dbReference type="NCBI Taxonomy" id="1206336"/>
    <lineage>
        <taxon>Bacteria</taxon>
        <taxon>Pseudomonadati</taxon>
        <taxon>Pseudomonadota</taxon>
        <taxon>Alphaproteobacteria</taxon>
        <taxon>Rhodobacterales</taxon>
        <taxon>Paracoccaceae</taxon>
        <taxon>Puniceibacterium</taxon>
    </lineage>
</organism>
<dbReference type="Proteomes" id="UP000231259">
    <property type="component" value="Unassembled WGS sequence"/>
</dbReference>
<name>A0A2G8RHE6_9RHOB</name>